<dbReference type="InterPro" id="IPR029787">
    <property type="entry name" value="Nucleotide_cyclase"/>
</dbReference>
<dbReference type="EC" id="2.7.7.65" evidence="2"/>
<evidence type="ECO:0000256" key="2">
    <source>
        <dbReference type="ARBA" id="ARBA00012528"/>
    </source>
</evidence>
<dbReference type="InterPro" id="IPR029016">
    <property type="entry name" value="GAF-like_dom_sf"/>
</dbReference>
<comment type="catalytic activity">
    <reaction evidence="3">
        <text>2 GTP = 3',3'-c-di-GMP + 2 diphosphate</text>
        <dbReference type="Rhea" id="RHEA:24898"/>
        <dbReference type="ChEBI" id="CHEBI:33019"/>
        <dbReference type="ChEBI" id="CHEBI:37565"/>
        <dbReference type="ChEBI" id="CHEBI:58805"/>
        <dbReference type="EC" id="2.7.7.65"/>
    </reaction>
</comment>
<dbReference type="InterPro" id="IPR007435">
    <property type="entry name" value="DUF484"/>
</dbReference>
<dbReference type="Pfam" id="PF00990">
    <property type="entry name" value="GGDEF"/>
    <property type="match status" value="1"/>
</dbReference>
<dbReference type="PANTHER" id="PTHR45138">
    <property type="entry name" value="REGULATORY COMPONENTS OF SENSORY TRANSDUCTION SYSTEM"/>
    <property type="match status" value="1"/>
</dbReference>
<dbReference type="InterPro" id="IPR050469">
    <property type="entry name" value="Diguanylate_Cyclase"/>
</dbReference>
<dbReference type="GO" id="GO:0005886">
    <property type="term" value="C:plasma membrane"/>
    <property type="evidence" value="ECO:0007669"/>
    <property type="project" value="TreeGrafter"/>
</dbReference>
<dbReference type="GO" id="GO:0043709">
    <property type="term" value="P:cell adhesion involved in single-species biofilm formation"/>
    <property type="evidence" value="ECO:0007669"/>
    <property type="project" value="TreeGrafter"/>
</dbReference>
<dbReference type="CDD" id="cd01949">
    <property type="entry name" value="GGDEF"/>
    <property type="match status" value="1"/>
</dbReference>
<dbReference type="GO" id="GO:1902201">
    <property type="term" value="P:negative regulation of bacterial-type flagellum-dependent cell motility"/>
    <property type="evidence" value="ECO:0007669"/>
    <property type="project" value="TreeGrafter"/>
</dbReference>
<evidence type="ECO:0000313" key="6">
    <source>
        <dbReference type="Proteomes" id="UP000282818"/>
    </source>
</evidence>
<dbReference type="SUPFAM" id="SSF55073">
    <property type="entry name" value="Nucleotide cyclase"/>
    <property type="match status" value="1"/>
</dbReference>
<comment type="caution">
    <text evidence="5">The sequence shown here is derived from an EMBL/GenBank/DDBJ whole genome shotgun (WGS) entry which is preliminary data.</text>
</comment>
<evidence type="ECO:0000256" key="3">
    <source>
        <dbReference type="ARBA" id="ARBA00034247"/>
    </source>
</evidence>
<sequence>MDRKLLELENAELKRQRRIDLIQAEQNETLLNQFFEVELELLACNRLCELVDILLNKFRDTFRLSSVTLFLFDPEHIAADLLSELGHQERKRVYFQPDLRLLRQLHPHEQLAFGEVDNDIRKIVFPDHPYILSAARMPLVRQNCLIGCLNLGSQDIARYTADIRYTYLSHLMSVIAVCIENCMTREHLHRISIIDMLTSVHNRRAFDKEILREVARANRVGEPLSCLFIDIDHFKKINDVYGHQTGDRVLRTLGKLLKGTLRKTDFVARYGGEEFSILLPSCAEEQAMMVAENLRTQLAKEILRSVEGAPFRITASIGCASYQPLMTLSQKDHQQHAHVLLRTADEALYQAKHAGRNRTQSKPLPAAN</sequence>
<dbReference type="SUPFAM" id="SSF55781">
    <property type="entry name" value="GAF domain-like"/>
    <property type="match status" value="1"/>
</dbReference>
<reference evidence="5 6" key="1">
    <citation type="submission" date="2019-01" db="EMBL/GenBank/DDBJ databases">
        <authorList>
            <person name="Chen W.-M."/>
        </authorList>
    </citation>
    <scope>NUCLEOTIDE SEQUENCE [LARGE SCALE GENOMIC DNA]</scope>
    <source>
        <strain evidence="5 6">HPM-16</strain>
    </source>
</reference>
<dbReference type="Gene3D" id="3.30.70.270">
    <property type="match status" value="1"/>
</dbReference>
<name>A0A437QDA1_9GAMM</name>
<comment type="cofactor">
    <cofactor evidence="1">
        <name>Mg(2+)</name>
        <dbReference type="ChEBI" id="CHEBI:18420"/>
    </cofactor>
</comment>
<dbReference type="InterPro" id="IPR000160">
    <property type="entry name" value="GGDEF_dom"/>
</dbReference>
<dbReference type="SMART" id="SM00267">
    <property type="entry name" value="GGDEF"/>
    <property type="match status" value="1"/>
</dbReference>
<dbReference type="NCBIfam" id="TIGR00254">
    <property type="entry name" value="GGDEF"/>
    <property type="match status" value="1"/>
</dbReference>
<protein>
    <recommendedName>
        <fullName evidence="2">diguanylate cyclase</fullName>
        <ecNumber evidence="2">2.7.7.65</ecNumber>
    </recommendedName>
</protein>
<proteinExistence type="predicted"/>
<dbReference type="EMBL" id="SACQ01000001">
    <property type="protein sequence ID" value="RVU32425.1"/>
    <property type="molecule type" value="Genomic_DNA"/>
</dbReference>
<dbReference type="RefSeq" id="WP_127692594.1">
    <property type="nucleotide sequence ID" value="NZ_SACQ01000001.1"/>
</dbReference>
<dbReference type="InterPro" id="IPR043128">
    <property type="entry name" value="Rev_trsase/Diguanyl_cyclase"/>
</dbReference>
<keyword evidence="6" id="KW-1185">Reference proteome</keyword>
<gene>
    <name evidence="5" type="ORF">EOE65_01905</name>
</gene>
<feature type="domain" description="GGDEF" evidence="4">
    <location>
        <begin position="222"/>
        <end position="364"/>
    </location>
</feature>
<dbReference type="Gene3D" id="3.30.450.40">
    <property type="match status" value="1"/>
</dbReference>
<accession>A0A437QDA1</accession>
<evidence type="ECO:0000256" key="1">
    <source>
        <dbReference type="ARBA" id="ARBA00001946"/>
    </source>
</evidence>
<organism evidence="5 6">
    <name type="scientific">Neptunomonas marina</name>
    <dbReference type="NCBI Taxonomy" id="1815562"/>
    <lineage>
        <taxon>Bacteria</taxon>
        <taxon>Pseudomonadati</taxon>
        <taxon>Pseudomonadota</taxon>
        <taxon>Gammaproteobacteria</taxon>
        <taxon>Oceanospirillales</taxon>
        <taxon>Oceanospirillaceae</taxon>
        <taxon>Neptunomonas</taxon>
    </lineage>
</organism>
<dbReference type="AlphaFoldDB" id="A0A437QDA1"/>
<dbReference type="PANTHER" id="PTHR45138:SF9">
    <property type="entry name" value="DIGUANYLATE CYCLASE DGCM-RELATED"/>
    <property type="match status" value="1"/>
</dbReference>
<dbReference type="FunFam" id="3.30.70.270:FF:000001">
    <property type="entry name" value="Diguanylate cyclase domain protein"/>
    <property type="match status" value="1"/>
</dbReference>
<evidence type="ECO:0000313" key="5">
    <source>
        <dbReference type="EMBL" id="RVU32425.1"/>
    </source>
</evidence>
<dbReference type="PROSITE" id="PS50887">
    <property type="entry name" value="GGDEF"/>
    <property type="match status" value="1"/>
</dbReference>
<dbReference type="Pfam" id="PF04340">
    <property type="entry name" value="DUF484"/>
    <property type="match status" value="1"/>
</dbReference>
<evidence type="ECO:0000259" key="4">
    <source>
        <dbReference type="PROSITE" id="PS50887"/>
    </source>
</evidence>
<dbReference type="Proteomes" id="UP000282818">
    <property type="component" value="Unassembled WGS sequence"/>
</dbReference>
<dbReference type="GO" id="GO:0052621">
    <property type="term" value="F:diguanylate cyclase activity"/>
    <property type="evidence" value="ECO:0007669"/>
    <property type="project" value="UniProtKB-EC"/>
</dbReference>